<dbReference type="AlphaFoldDB" id="A0A498J3Y5"/>
<dbReference type="Proteomes" id="UP000290289">
    <property type="component" value="Chromosome 9"/>
</dbReference>
<reference evidence="1 2" key="1">
    <citation type="submission" date="2018-10" db="EMBL/GenBank/DDBJ databases">
        <title>A high-quality apple genome assembly.</title>
        <authorList>
            <person name="Hu J."/>
        </authorList>
    </citation>
    <scope>NUCLEOTIDE SEQUENCE [LARGE SCALE GENOMIC DNA]</scope>
    <source>
        <strain evidence="2">cv. HFTH1</strain>
        <tissue evidence="1">Young leaf</tissue>
    </source>
</reference>
<evidence type="ECO:0000313" key="1">
    <source>
        <dbReference type="EMBL" id="RXH89327.1"/>
    </source>
</evidence>
<dbReference type="EMBL" id="RDQH01000335">
    <property type="protein sequence ID" value="RXH89327.1"/>
    <property type="molecule type" value="Genomic_DNA"/>
</dbReference>
<accession>A0A498J3Y5</accession>
<organism evidence="1 2">
    <name type="scientific">Malus domestica</name>
    <name type="common">Apple</name>
    <name type="synonym">Pyrus malus</name>
    <dbReference type="NCBI Taxonomy" id="3750"/>
    <lineage>
        <taxon>Eukaryota</taxon>
        <taxon>Viridiplantae</taxon>
        <taxon>Streptophyta</taxon>
        <taxon>Embryophyta</taxon>
        <taxon>Tracheophyta</taxon>
        <taxon>Spermatophyta</taxon>
        <taxon>Magnoliopsida</taxon>
        <taxon>eudicotyledons</taxon>
        <taxon>Gunneridae</taxon>
        <taxon>Pentapetalae</taxon>
        <taxon>rosids</taxon>
        <taxon>fabids</taxon>
        <taxon>Rosales</taxon>
        <taxon>Rosaceae</taxon>
        <taxon>Amygdaloideae</taxon>
        <taxon>Maleae</taxon>
        <taxon>Malus</taxon>
    </lineage>
</organism>
<protein>
    <submittedName>
        <fullName evidence="1">Uncharacterized protein</fullName>
    </submittedName>
</protein>
<proteinExistence type="predicted"/>
<evidence type="ECO:0000313" key="2">
    <source>
        <dbReference type="Proteomes" id="UP000290289"/>
    </source>
</evidence>
<comment type="caution">
    <text evidence="1">The sequence shown here is derived from an EMBL/GenBank/DDBJ whole genome shotgun (WGS) entry which is preliminary data.</text>
</comment>
<dbReference type="STRING" id="3750.A0A498J3Y5"/>
<gene>
    <name evidence="1" type="ORF">DVH24_031684</name>
</gene>
<name>A0A498J3Y5_MALDO</name>
<keyword evidence="2" id="KW-1185">Reference proteome</keyword>
<sequence length="192" mass="21474">MFDCSLQEATREQKLALEISAAKEFEKSRALSAIDERLKKSVHFTEKVGEEYVLVQLSQISIDIRQRAEEDSRSNLDLSDSQLEHQVIHRFRQKKPVANNAAKTKSRLSGDVLSAVSIVLLCCNSPIARNLFGMEPDSKLRTTILVASVISESSSSSETKSNEKRLVLESPSTFADRILNSYKPNVSEKFSP</sequence>